<dbReference type="PROSITE" id="PS50109">
    <property type="entry name" value="HIS_KIN"/>
    <property type="match status" value="1"/>
</dbReference>
<reference evidence="15 16" key="1">
    <citation type="journal article" date="2012" name="J. Bacteriol.">
        <title>Complete Genome Sequence of Paenibacillus mucilaginosus 3016, a Bacterium Functional as Microbial Fertilizer.</title>
        <authorList>
            <person name="Ma M."/>
            <person name="Wang Z."/>
            <person name="Li L."/>
            <person name="Jiang X."/>
            <person name="Guan D."/>
            <person name="Cao F."/>
            <person name="Chen H."/>
            <person name="Wang X."/>
            <person name="Shen D."/>
            <person name="Du B."/>
            <person name="Li J."/>
        </authorList>
    </citation>
    <scope>NUCLEOTIDE SEQUENCE [LARGE SCALE GENOMIC DNA]</scope>
    <source>
        <strain evidence="15 16">3016</strain>
    </source>
</reference>
<keyword evidence="16" id="KW-1185">Reference proteome</keyword>
<dbReference type="EMBL" id="CP003235">
    <property type="protein sequence ID" value="AFC28743.1"/>
    <property type="molecule type" value="Genomic_DNA"/>
</dbReference>
<dbReference type="InterPro" id="IPR005467">
    <property type="entry name" value="His_kinase_dom"/>
</dbReference>
<evidence type="ECO:0000256" key="9">
    <source>
        <dbReference type="ARBA" id="ARBA00022840"/>
    </source>
</evidence>
<keyword evidence="11 12" id="KW-0472">Membrane</keyword>
<evidence type="ECO:0000259" key="13">
    <source>
        <dbReference type="PROSITE" id="PS50109"/>
    </source>
</evidence>
<dbReference type="PRINTS" id="PR00344">
    <property type="entry name" value="BCTRLSENSOR"/>
</dbReference>
<dbReference type="InterPro" id="IPR003661">
    <property type="entry name" value="HisK_dim/P_dom"/>
</dbReference>
<dbReference type="InterPro" id="IPR003660">
    <property type="entry name" value="HAMP_dom"/>
</dbReference>
<evidence type="ECO:0000256" key="12">
    <source>
        <dbReference type="SAM" id="Phobius"/>
    </source>
</evidence>
<comment type="subcellular location">
    <subcellularLocation>
        <location evidence="2">Cell membrane</location>
        <topology evidence="2">Multi-pass membrane protein</topology>
    </subcellularLocation>
</comment>
<evidence type="ECO:0000256" key="1">
    <source>
        <dbReference type="ARBA" id="ARBA00000085"/>
    </source>
</evidence>
<dbReference type="Pfam" id="PF00512">
    <property type="entry name" value="HisKA"/>
    <property type="match status" value="1"/>
</dbReference>
<dbReference type="SUPFAM" id="SSF158472">
    <property type="entry name" value="HAMP domain-like"/>
    <property type="match status" value="1"/>
</dbReference>
<dbReference type="SMART" id="SM00304">
    <property type="entry name" value="HAMP"/>
    <property type="match status" value="1"/>
</dbReference>
<dbReference type="GO" id="GO:0005524">
    <property type="term" value="F:ATP binding"/>
    <property type="evidence" value="ECO:0007669"/>
    <property type="project" value="UniProtKB-KW"/>
</dbReference>
<proteinExistence type="predicted"/>
<dbReference type="AlphaFoldDB" id="H6NH65"/>
<dbReference type="SMART" id="SM00387">
    <property type="entry name" value="HATPase_c"/>
    <property type="match status" value="1"/>
</dbReference>
<keyword evidence="12" id="KW-1133">Transmembrane helix</keyword>
<feature type="transmembrane region" description="Helical" evidence="12">
    <location>
        <begin position="169"/>
        <end position="193"/>
    </location>
</feature>
<dbReference type="GO" id="GO:0005886">
    <property type="term" value="C:plasma membrane"/>
    <property type="evidence" value="ECO:0007669"/>
    <property type="project" value="UniProtKB-SubCell"/>
</dbReference>
<dbReference type="PANTHER" id="PTHR43711">
    <property type="entry name" value="TWO-COMPONENT HISTIDINE KINASE"/>
    <property type="match status" value="1"/>
</dbReference>
<evidence type="ECO:0000256" key="6">
    <source>
        <dbReference type="ARBA" id="ARBA00022679"/>
    </source>
</evidence>
<feature type="domain" description="HAMP" evidence="14">
    <location>
        <begin position="194"/>
        <end position="246"/>
    </location>
</feature>
<keyword evidence="4" id="KW-1003">Cell membrane</keyword>
<dbReference type="SMART" id="SM00388">
    <property type="entry name" value="HisKA"/>
    <property type="match status" value="1"/>
</dbReference>
<dbReference type="Gene3D" id="6.10.340.10">
    <property type="match status" value="1"/>
</dbReference>
<feature type="transmembrane region" description="Helical" evidence="12">
    <location>
        <begin position="12"/>
        <end position="35"/>
    </location>
</feature>
<dbReference type="KEGG" id="pmq:PM3016_1835"/>
<evidence type="ECO:0000313" key="15">
    <source>
        <dbReference type="EMBL" id="AFC28743.1"/>
    </source>
</evidence>
<dbReference type="SUPFAM" id="SSF47384">
    <property type="entry name" value="Homodimeric domain of signal transducing histidine kinase"/>
    <property type="match status" value="1"/>
</dbReference>
<evidence type="ECO:0000256" key="7">
    <source>
        <dbReference type="ARBA" id="ARBA00022741"/>
    </source>
</evidence>
<evidence type="ECO:0000256" key="2">
    <source>
        <dbReference type="ARBA" id="ARBA00004651"/>
    </source>
</evidence>
<keyword evidence="12" id="KW-0812">Transmembrane</keyword>
<accession>H6NH65</accession>
<dbReference type="FunFam" id="3.30.565.10:FF:000006">
    <property type="entry name" value="Sensor histidine kinase WalK"/>
    <property type="match status" value="1"/>
</dbReference>
<comment type="catalytic activity">
    <reaction evidence="1">
        <text>ATP + protein L-histidine = ADP + protein N-phospho-L-histidine.</text>
        <dbReference type="EC" id="2.7.13.3"/>
    </reaction>
</comment>
<evidence type="ECO:0000256" key="4">
    <source>
        <dbReference type="ARBA" id="ARBA00022475"/>
    </source>
</evidence>
<evidence type="ECO:0000256" key="11">
    <source>
        <dbReference type="ARBA" id="ARBA00023136"/>
    </source>
</evidence>
<keyword evidence="5" id="KW-0597">Phosphoprotein</keyword>
<dbReference type="STRING" id="1116391.PM3016_1835"/>
<evidence type="ECO:0000256" key="8">
    <source>
        <dbReference type="ARBA" id="ARBA00022777"/>
    </source>
</evidence>
<name>H6NH65_9BACL</name>
<dbReference type="CDD" id="cd06225">
    <property type="entry name" value="HAMP"/>
    <property type="match status" value="1"/>
</dbReference>
<evidence type="ECO:0000256" key="5">
    <source>
        <dbReference type="ARBA" id="ARBA00022553"/>
    </source>
</evidence>
<gene>
    <name evidence="15" type="ORF">PM3016_1835</name>
</gene>
<evidence type="ECO:0000256" key="10">
    <source>
        <dbReference type="ARBA" id="ARBA00023012"/>
    </source>
</evidence>
<organism evidence="15 16">
    <name type="scientific">Paenibacillus mucilaginosus 3016</name>
    <dbReference type="NCBI Taxonomy" id="1116391"/>
    <lineage>
        <taxon>Bacteria</taxon>
        <taxon>Bacillati</taxon>
        <taxon>Bacillota</taxon>
        <taxon>Bacilli</taxon>
        <taxon>Bacillales</taxon>
        <taxon>Paenibacillaceae</taxon>
        <taxon>Paenibacillus</taxon>
    </lineage>
</organism>
<keyword evidence="6" id="KW-0808">Transferase</keyword>
<dbReference type="InterPro" id="IPR036097">
    <property type="entry name" value="HisK_dim/P_sf"/>
</dbReference>
<evidence type="ECO:0000256" key="3">
    <source>
        <dbReference type="ARBA" id="ARBA00012438"/>
    </source>
</evidence>
<keyword evidence="10" id="KW-0902">Two-component regulatory system</keyword>
<dbReference type="GO" id="GO:0000155">
    <property type="term" value="F:phosphorelay sensor kinase activity"/>
    <property type="evidence" value="ECO:0007669"/>
    <property type="project" value="InterPro"/>
</dbReference>
<dbReference type="PANTHER" id="PTHR43711:SF1">
    <property type="entry name" value="HISTIDINE KINASE 1"/>
    <property type="match status" value="1"/>
</dbReference>
<evidence type="ECO:0000259" key="14">
    <source>
        <dbReference type="PROSITE" id="PS50885"/>
    </source>
</evidence>
<feature type="transmembrane region" description="Helical" evidence="12">
    <location>
        <begin position="136"/>
        <end position="157"/>
    </location>
</feature>
<dbReference type="RefSeq" id="WP_014369248.1">
    <property type="nucleotide sequence ID" value="NC_016935.1"/>
</dbReference>
<dbReference type="InterPro" id="IPR004358">
    <property type="entry name" value="Sig_transdc_His_kin-like_C"/>
</dbReference>
<keyword evidence="9" id="KW-0067">ATP-binding</keyword>
<dbReference type="CDD" id="cd00082">
    <property type="entry name" value="HisKA"/>
    <property type="match status" value="1"/>
</dbReference>
<sequence length="479" mass="52440">MMLRRRSLRLQMVSRFVIAVLLALVLVEGVFFIAVRQFYYSGIVGVLSNHAMVSTSFYTRFAGDLHYTNLNQHLSRLVTSFAYETAELEIVDRDGSVLAGTSGFVSSGLVRTADVAEAWKGGTGVWSGTNPATGEHIMAVSMPLIFGGQTLAVARYVTSLEEVDRVLRAIYTIAACVGLLVLVLVILFSLTLADSIVRPIKVMTRASAEMARGRFDVRLDASHPNEIGELAGTLNYMASEIVRSEALKNDWISSISHEIRTPLSSIKGWSETMLTGDLEDREETRLGLSIISKETERLVGLVEELLDFSRLYQKNIELDLSAVPLQALVEEAALQMKSKTAAKRQELRLLLPEERLVVRGDANRLKQVLLNLLDNAIKFTPAEGWVELEVARFDEATARVQVRDSGIGIAPEHLGKVEQKFYQADPQKEGTGLGLAICQEIVALHGGTMQVASVEGEGTEVRVLLPLVMELGAEVAPGG</sequence>
<keyword evidence="8 15" id="KW-0418">Kinase</keyword>
<dbReference type="EC" id="2.7.13.3" evidence="3"/>
<dbReference type="Pfam" id="PF02518">
    <property type="entry name" value="HATPase_c"/>
    <property type="match status" value="1"/>
</dbReference>
<dbReference type="Proteomes" id="UP000007523">
    <property type="component" value="Chromosome"/>
</dbReference>
<dbReference type="FunFam" id="1.10.287.130:FF:000001">
    <property type="entry name" value="Two-component sensor histidine kinase"/>
    <property type="match status" value="1"/>
</dbReference>
<dbReference type="Gene3D" id="1.10.287.130">
    <property type="match status" value="1"/>
</dbReference>
<dbReference type="Pfam" id="PF00672">
    <property type="entry name" value="HAMP"/>
    <property type="match status" value="1"/>
</dbReference>
<feature type="domain" description="Histidine kinase" evidence="13">
    <location>
        <begin position="254"/>
        <end position="469"/>
    </location>
</feature>
<dbReference type="InterPro" id="IPR036890">
    <property type="entry name" value="HATPase_C_sf"/>
</dbReference>
<evidence type="ECO:0000313" key="16">
    <source>
        <dbReference type="Proteomes" id="UP000007523"/>
    </source>
</evidence>
<dbReference type="Gene3D" id="3.30.565.10">
    <property type="entry name" value="Histidine kinase-like ATPase, C-terminal domain"/>
    <property type="match status" value="1"/>
</dbReference>
<dbReference type="HOGENOM" id="CLU_000445_89_6_9"/>
<keyword evidence="7" id="KW-0547">Nucleotide-binding</keyword>
<dbReference type="InterPro" id="IPR003594">
    <property type="entry name" value="HATPase_dom"/>
</dbReference>
<dbReference type="InterPro" id="IPR050736">
    <property type="entry name" value="Sensor_HK_Regulatory"/>
</dbReference>
<dbReference type="SUPFAM" id="SSF55874">
    <property type="entry name" value="ATPase domain of HSP90 chaperone/DNA topoisomerase II/histidine kinase"/>
    <property type="match status" value="1"/>
</dbReference>
<dbReference type="PROSITE" id="PS50885">
    <property type="entry name" value="HAMP"/>
    <property type="match status" value="1"/>
</dbReference>
<protein>
    <recommendedName>
        <fullName evidence="3">histidine kinase</fullName>
        <ecNumber evidence="3">2.7.13.3</ecNumber>
    </recommendedName>
</protein>